<keyword evidence="2" id="KW-1185">Reference proteome</keyword>
<evidence type="ECO:0000313" key="1">
    <source>
        <dbReference type="EMBL" id="KAI9899411.1"/>
    </source>
</evidence>
<reference evidence="1" key="1">
    <citation type="submission" date="2022-10" db="EMBL/GenBank/DDBJ databases">
        <title>Complete Genome of Trichothecium roseum strain YXFP-22015, a Plant Pathogen Isolated from Citrus.</title>
        <authorList>
            <person name="Wang Y."/>
            <person name="Zhu L."/>
        </authorList>
    </citation>
    <scope>NUCLEOTIDE SEQUENCE</scope>
    <source>
        <strain evidence="1">YXFP-22015</strain>
    </source>
</reference>
<accession>A0ACC0UZM6</accession>
<gene>
    <name evidence="1" type="ORF">N3K66_005872</name>
</gene>
<dbReference type="Proteomes" id="UP001163324">
    <property type="component" value="Chromosome 5"/>
</dbReference>
<name>A0ACC0UZM6_9HYPO</name>
<evidence type="ECO:0000313" key="2">
    <source>
        <dbReference type="Proteomes" id="UP001163324"/>
    </source>
</evidence>
<comment type="caution">
    <text evidence="1">The sequence shown here is derived from an EMBL/GenBank/DDBJ whole genome shotgun (WGS) entry which is preliminary data.</text>
</comment>
<proteinExistence type="predicted"/>
<sequence>MANPNVEAKPSNARKQAEEYLANPRFHKKVTVAQGGDRGDVVVSYAEYGFHGANGSPAQNAAAVTVPTVLFLPGMFASRYLGVGMHIFAVKHGVRVLVPDRFGFGKTEDVPVQDRIKEWVALIPAFLQALRIEHVALMSHSSGTIYNMNLLWHCRQILHPERPLVCFLAPFVDGGYSKAPLILALQTLPNVSFGYWNRLASFISLRASGTIEASSGIFSRLTRALGLSGRAKGEREQSEWDRNATVIERDYGLDFTTQAELDKLTIKGMFSEETVGANSEAINCLKKGPKGSWGEAEDMNALVGRIAKREREAENRPGNGGKLGVRIYFSGSDVMTGRRGQQYFEACWRGKEGEYDDCLDVWAMTVEDSDHDSVVKRVEVLSSFFDMAAETSDTSELSKGQ</sequence>
<dbReference type="EMBL" id="CM047944">
    <property type="protein sequence ID" value="KAI9899411.1"/>
    <property type="molecule type" value="Genomic_DNA"/>
</dbReference>
<organism evidence="1 2">
    <name type="scientific">Trichothecium roseum</name>
    <dbReference type="NCBI Taxonomy" id="47278"/>
    <lineage>
        <taxon>Eukaryota</taxon>
        <taxon>Fungi</taxon>
        <taxon>Dikarya</taxon>
        <taxon>Ascomycota</taxon>
        <taxon>Pezizomycotina</taxon>
        <taxon>Sordariomycetes</taxon>
        <taxon>Hypocreomycetidae</taxon>
        <taxon>Hypocreales</taxon>
        <taxon>Hypocreales incertae sedis</taxon>
        <taxon>Trichothecium</taxon>
    </lineage>
</organism>
<protein>
    <submittedName>
        <fullName evidence="1">Uncharacterized protein</fullName>
    </submittedName>
</protein>